<evidence type="ECO:0000256" key="2">
    <source>
        <dbReference type="SAM" id="Coils"/>
    </source>
</evidence>
<dbReference type="InterPro" id="IPR000198">
    <property type="entry name" value="RhoGAP_dom"/>
</dbReference>
<feature type="compositionally biased region" description="Acidic residues" evidence="3">
    <location>
        <begin position="334"/>
        <end position="344"/>
    </location>
</feature>
<reference evidence="5 6" key="1">
    <citation type="submission" date="2023-03" db="EMBL/GenBank/DDBJ databases">
        <title>High-quality genome of Scylla paramamosain provides insights in environmental adaptation.</title>
        <authorList>
            <person name="Zhang L."/>
        </authorList>
    </citation>
    <scope>NUCLEOTIDE SEQUENCE [LARGE SCALE GENOMIC DNA]</scope>
    <source>
        <strain evidence="5">LZ_2023a</strain>
        <tissue evidence="5">Muscle</tissue>
    </source>
</reference>
<dbReference type="InterPro" id="IPR008936">
    <property type="entry name" value="Rho_GTPase_activation_prot"/>
</dbReference>
<dbReference type="PROSITE" id="PS50238">
    <property type="entry name" value="RHOGAP"/>
    <property type="match status" value="1"/>
</dbReference>
<dbReference type="PANTHER" id="PTHR15904">
    <property type="entry name" value="FAM13"/>
    <property type="match status" value="1"/>
</dbReference>
<feature type="domain" description="Rho-GAP" evidence="4">
    <location>
        <begin position="85"/>
        <end position="304"/>
    </location>
</feature>
<feature type="region of interest" description="Disordered" evidence="3">
    <location>
        <begin position="527"/>
        <end position="562"/>
    </location>
</feature>
<dbReference type="Proteomes" id="UP001487740">
    <property type="component" value="Unassembled WGS sequence"/>
</dbReference>
<feature type="region of interest" description="Disordered" evidence="3">
    <location>
        <begin position="644"/>
        <end position="670"/>
    </location>
</feature>
<dbReference type="Gene3D" id="1.10.555.10">
    <property type="entry name" value="Rho GTPase activation protein"/>
    <property type="match status" value="1"/>
</dbReference>
<dbReference type="InterPro" id="IPR059029">
    <property type="entry name" value="FAM13A_dom"/>
</dbReference>
<feature type="region of interest" description="Disordered" evidence="3">
    <location>
        <begin position="1"/>
        <end position="24"/>
    </location>
</feature>
<sequence length="1003" mass="111404">MRRPSFCCDQHGGDHTKCQPQDGGESTLARVRRFLALSMGGRSAPRCKHQNALPPDPIHSPALAVHSLLADMKSAGVGVQGVLGRPLEEVMAEHGEDSSGHGVPTLVHLLCCFLLTHGVDYDTLVSEDWCAEEVRTRLLLERGAAGVEPDTQQVPPGSDSAVATGLLRLFLDELPHPLLPSDVAPLLLQLADDSGVGENNGESSGGSVGVGGGGGAPGLSVAVVPRLRRLLHRRLPLHHLCLLRYLAAFIHQLRTGNHNTCPVPVDSLSRVLARILTERESPAPQKASANRLGELLILCYTDIFQAVGEVVQEPDDFSDSVSSPDSAGDSREEGLDDADDDDADTTTTDTDDFRSPPVSPLKGERPWGSSGIRAPSSLVLHPPALSSRSTKEIVANLDSFRPEAPTYTKEFLTSPVDSLISPVDDEDDDDLPSNQDDDTNTQSPESSCVSAQDNWETGGESERAIYAPELDTHEERRFSERFFPRNFPPPSRRNRRRTKKRHHVHSPQLILVRMLLEQEPRWTNVCSTPWEDSGSQSQSAEEEKSSSCFSSLTSDDEPTRYDPIPTDVMPCTMGLRAANHSPSSGLSELVDASEPVTSDRGSWGMRDASVCDSWHRTAPRYSRFDDDSGVQNSWYRDEDDVMVSPRSSQAFVDTRPPPGQDDHSPPPGQGAVKILMKNINTIKKKIKRYEEEFEAAAGYRPSHSEKMKHKEIKKYMSELSKARKELKQMKDDVAGLVSVPTVFPLSLLRCQESTNPGAKPTATGSCTANTLRQVEDRLRDKRSAVGRPTELKSMNCTEMQDEKTALQKALLYYESLHGRPTTREDRDLARPLYDRYRQVKRIVMRARTKENMVELPPIIEHVAMDFTLASPQHRSSLQGDEGEKLILAPSNTPVTDNAPNTNFTQIDTPSNDPKEGQRSLALGDLHALPISELRERKKEAREEKKKLRRTLRDYEEKFEREMGRKVQKEDRGPMEQTYLDYKHAKAKLRLLEALLSKHEPHKI</sequence>
<proteinExistence type="inferred from homology"/>
<evidence type="ECO:0000313" key="6">
    <source>
        <dbReference type="Proteomes" id="UP001487740"/>
    </source>
</evidence>
<feature type="region of interest" description="Disordered" evidence="3">
    <location>
        <begin position="408"/>
        <end position="505"/>
    </location>
</feature>
<feature type="region of interest" description="Disordered" evidence="3">
    <location>
        <begin position="314"/>
        <end position="383"/>
    </location>
</feature>
<feature type="compositionally biased region" description="Polar residues" evidence="3">
    <location>
        <begin position="440"/>
        <end position="455"/>
    </location>
</feature>
<evidence type="ECO:0000256" key="3">
    <source>
        <dbReference type="SAM" id="MobiDB-lite"/>
    </source>
</evidence>
<comment type="caution">
    <text evidence="5">The sequence shown here is derived from an EMBL/GenBank/DDBJ whole genome shotgun (WGS) entry which is preliminary data.</text>
</comment>
<organism evidence="5 6">
    <name type="scientific">Scylla paramamosain</name>
    <name type="common">Mud crab</name>
    <dbReference type="NCBI Taxonomy" id="85552"/>
    <lineage>
        <taxon>Eukaryota</taxon>
        <taxon>Metazoa</taxon>
        <taxon>Ecdysozoa</taxon>
        <taxon>Arthropoda</taxon>
        <taxon>Crustacea</taxon>
        <taxon>Multicrustacea</taxon>
        <taxon>Malacostraca</taxon>
        <taxon>Eumalacostraca</taxon>
        <taxon>Eucarida</taxon>
        <taxon>Decapoda</taxon>
        <taxon>Pleocyemata</taxon>
        <taxon>Brachyura</taxon>
        <taxon>Eubrachyura</taxon>
        <taxon>Portunoidea</taxon>
        <taxon>Portunidae</taxon>
        <taxon>Portuninae</taxon>
        <taxon>Scylla</taxon>
    </lineage>
</organism>
<dbReference type="InterPro" id="IPR039102">
    <property type="entry name" value="FAM13"/>
</dbReference>
<evidence type="ECO:0000256" key="1">
    <source>
        <dbReference type="ARBA" id="ARBA00007549"/>
    </source>
</evidence>
<comment type="similarity">
    <text evidence="1">Belongs to the FAM13 family.</text>
</comment>
<dbReference type="SUPFAM" id="SSF48350">
    <property type="entry name" value="GTPase activation domain, GAP"/>
    <property type="match status" value="1"/>
</dbReference>
<gene>
    <name evidence="5" type="ORF">O3P69_013571</name>
</gene>
<evidence type="ECO:0000259" key="4">
    <source>
        <dbReference type="PROSITE" id="PS50238"/>
    </source>
</evidence>
<dbReference type="EMBL" id="JARAKH010000047">
    <property type="protein sequence ID" value="KAK8376928.1"/>
    <property type="molecule type" value="Genomic_DNA"/>
</dbReference>
<dbReference type="AlphaFoldDB" id="A0AAW0SP54"/>
<feature type="compositionally biased region" description="Basic residues" evidence="3">
    <location>
        <begin position="492"/>
        <end position="505"/>
    </location>
</feature>
<feature type="compositionally biased region" description="Polar residues" evidence="3">
    <location>
        <begin position="890"/>
        <end position="911"/>
    </location>
</feature>
<dbReference type="PANTHER" id="PTHR15904:SF17">
    <property type="entry name" value="RHO-GAP DOMAIN-CONTAINING PROTEIN"/>
    <property type="match status" value="1"/>
</dbReference>
<keyword evidence="2" id="KW-0175">Coiled coil</keyword>
<feature type="compositionally biased region" description="Basic and acidic residues" evidence="3">
    <location>
        <begin position="470"/>
        <end position="483"/>
    </location>
</feature>
<dbReference type="Pfam" id="PF26116">
    <property type="entry name" value="FAM13A"/>
    <property type="match status" value="1"/>
</dbReference>
<feature type="region of interest" description="Disordered" evidence="3">
    <location>
        <begin position="579"/>
        <end position="601"/>
    </location>
</feature>
<dbReference type="GO" id="GO:0007165">
    <property type="term" value="P:signal transduction"/>
    <property type="evidence" value="ECO:0007669"/>
    <property type="project" value="InterPro"/>
</dbReference>
<keyword evidence="6" id="KW-1185">Reference proteome</keyword>
<dbReference type="SMART" id="SM00324">
    <property type="entry name" value="RhoGAP"/>
    <property type="match status" value="1"/>
</dbReference>
<evidence type="ECO:0000313" key="5">
    <source>
        <dbReference type="EMBL" id="KAK8376928.1"/>
    </source>
</evidence>
<accession>A0AAW0SP54</accession>
<name>A0AAW0SP54_SCYPA</name>
<feature type="coiled-coil region" evidence="2">
    <location>
        <begin position="672"/>
        <end position="739"/>
    </location>
</feature>
<feature type="compositionally biased region" description="Acidic residues" evidence="3">
    <location>
        <begin position="423"/>
        <end position="439"/>
    </location>
</feature>
<feature type="region of interest" description="Disordered" evidence="3">
    <location>
        <begin position="890"/>
        <end position="918"/>
    </location>
</feature>
<protein>
    <recommendedName>
        <fullName evidence="4">Rho-GAP domain-containing protein</fullName>
    </recommendedName>
</protein>
<feature type="coiled-coil region" evidence="2">
    <location>
        <begin position="930"/>
        <end position="971"/>
    </location>
</feature>